<sequence>MSIEAEAIQREKTFSLADVPAWLWLGIGVYALLLIRGAALLNDSDTYWQIAVGQWILDHQALPRVDIYSFTKAGEPWTSSSWLAQVLYAVSYNLAGWTGPVVLAASSIAATFALFTHILGRRIPAGYAVAVAIAALVLSMGHFLARPHVLVLPIMLAWAYGLMSASERGEAPSPWLLPLLALWANLHGGFVFGLVLVGAFALDALWNAEHARRRSVTLRWAAFGVGALVACCATPYGWGSILAARKILDLGELLHLIYEWMPADFSKFGAFEMAILVLIAGALSGGVKLTPPRIALVLGLLHMALSHVRNVEIFALLLPIVVLAPVASQFALRPAWSARAGAPMSVVAAVIALLGGWTWLLAANTTFAPPQNHSPAAAVDALMAHHPKRVLNDLPFGGYLIWRQIPVFIDGRAELYGEAFEMAYYRAMQLKDVNELLNILKTWQIDAVLLTPFTPAVSLLDHTAGWRRVYADGNAVLHVRTAGTP</sequence>
<feature type="transmembrane region" description="Helical" evidence="1">
    <location>
        <begin position="344"/>
        <end position="362"/>
    </location>
</feature>
<name>A0A0R3N3F6_9BRAD</name>
<feature type="transmembrane region" description="Helical" evidence="1">
    <location>
        <begin position="180"/>
        <end position="206"/>
    </location>
</feature>
<dbReference type="EMBL" id="LLYB01000060">
    <property type="protein sequence ID" value="KRR24751.1"/>
    <property type="molecule type" value="Genomic_DNA"/>
</dbReference>
<reference evidence="2 3" key="1">
    <citation type="submission" date="2014-03" db="EMBL/GenBank/DDBJ databases">
        <title>Bradyrhizobium valentinum sp. nov., isolated from effective nodules of Lupinus mariae-josephae, a lupine endemic of basic-lime soils in Eastern Spain.</title>
        <authorList>
            <person name="Duran D."/>
            <person name="Rey L."/>
            <person name="Navarro A."/>
            <person name="Busquets A."/>
            <person name="Imperial J."/>
            <person name="Ruiz-Argueso T."/>
        </authorList>
    </citation>
    <scope>NUCLEOTIDE SEQUENCE [LARGE SCALE GENOMIC DNA]</scope>
    <source>
        <strain evidence="2 3">CCBAU 23086</strain>
    </source>
</reference>
<dbReference type="Proteomes" id="UP000051660">
    <property type="component" value="Unassembled WGS sequence"/>
</dbReference>
<protein>
    <recommendedName>
        <fullName evidence="4">Glycosyltransferase RgtA/B/C/D-like domain-containing protein</fullName>
    </recommendedName>
</protein>
<feature type="transmembrane region" description="Helical" evidence="1">
    <location>
        <begin position="311"/>
        <end position="332"/>
    </location>
</feature>
<feature type="transmembrane region" description="Helical" evidence="1">
    <location>
        <begin position="94"/>
        <end position="115"/>
    </location>
</feature>
<evidence type="ECO:0000313" key="2">
    <source>
        <dbReference type="EMBL" id="KRR24751.1"/>
    </source>
</evidence>
<evidence type="ECO:0000256" key="1">
    <source>
        <dbReference type="SAM" id="Phobius"/>
    </source>
</evidence>
<evidence type="ECO:0008006" key="4">
    <source>
        <dbReference type="Google" id="ProtNLM"/>
    </source>
</evidence>
<evidence type="ECO:0000313" key="3">
    <source>
        <dbReference type="Proteomes" id="UP000051660"/>
    </source>
</evidence>
<feature type="transmembrane region" description="Helical" evidence="1">
    <location>
        <begin position="218"/>
        <end position="238"/>
    </location>
</feature>
<keyword evidence="1" id="KW-0812">Transmembrane</keyword>
<dbReference type="RefSeq" id="WP_057858335.1">
    <property type="nucleotide sequence ID" value="NZ_LLYB01000060.1"/>
</dbReference>
<dbReference type="OrthoDB" id="9786218at2"/>
<accession>A0A0R3N3F6</accession>
<keyword evidence="1" id="KW-1133">Transmembrane helix</keyword>
<dbReference type="AlphaFoldDB" id="A0A0R3N3F6"/>
<feature type="transmembrane region" description="Helical" evidence="1">
    <location>
        <begin position="127"/>
        <end position="160"/>
    </location>
</feature>
<comment type="caution">
    <text evidence="2">The sequence shown here is derived from an EMBL/GenBank/DDBJ whole genome shotgun (WGS) entry which is preliminary data.</text>
</comment>
<keyword evidence="1" id="KW-0472">Membrane</keyword>
<gene>
    <name evidence="2" type="ORF">CQ14_05235</name>
</gene>
<dbReference type="STRING" id="722472.SAMN05444321_1538"/>
<proteinExistence type="predicted"/>
<feature type="transmembrane region" description="Helical" evidence="1">
    <location>
        <begin position="21"/>
        <end position="39"/>
    </location>
</feature>
<feature type="transmembrane region" description="Helical" evidence="1">
    <location>
        <begin position="268"/>
        <end position="290"/>
    </location>
</feature>
<organism evidence="2 3">
    <name type="scientific">Bradyrhizobium lablabi</name>
    <dbReference type="NCBI Taxonomy" id="722472"/>
    <lineage>
        <taxon>Bacteria</taxon>
        <taxon>Pseudomonadati</taxon>
        <taxon>Pseudomonadota</taxon>
        <taxon>Alphaproteobacteria</taxon>
        <taxon>Hyphomicrobiales</taxon>
        <taxon>Nitrobacteraceae</taxon>
        <taxon>Bradyrhizobium</taxon>
    </lineage>
</organism>